<evidence type="ECO:0000256" key="6">
    <source>
        <dbReference type="SAM" id="Coils"/>
    </source>
</evidence>
<dbReference type="InterPro" id="IPR000184">
    <property type="entry name" value="Bac_surfAg_D15"/>
</dbReference>
<proteinExistence type="predicted"/>
<dbReference type="Gene3D" id="2.40.160.50">
    <property type="entry name" value="membrane protein fhac: a member of the omp85/tpsb transporter family"/>
    <property type="match status" value="1"/>
</dbReference>
<dbReference type="Proteomes" id="UP000754226">
    <property type="component" value="Unassembled WGS sequence"/>
</dbReference>
<dbReference type="InterPro" id="IPR034746">
    <property type="entry name" value="POTRA"/>
</dbReference>
<keyword evidence="6" id="KW-0175">Coiled coil</keyword>
<dbReference type="PANTHER" id="PTHR12815">
    <property type="entry name" value="SORTING AND ASSEMBLY MACHINERY SAMM50 PROTEIN FAMILY MEMBER"/>
    <property type="match status" value="1"/>
</dbReference>
<dbReference type="EMBL" id="JAGZCZ010000001">
    <property type="protein sequence ID" value="MBS5518903.1"/>
    <property type="molecule type" value="Genomic_DNA"/>
</dbReference>
<gene>
    <name evidence="10" type="ORF">KHX13_00945</name>
</gene>
<dbReference type="PROSITE" id="PS51779">
    <property type="entry name" value="POTRA"/>
    <property type="match status" value="2"/>
</dbReference>
<feature type="compositionally biased region" description="Basic and acidic residues" evidence="7">
    <location>
        <begin position="71"/>
        <end position="85"/>
    </location>
</feature>
<sequence>MNSKLHWQQLSAAVFASLLLSSPAYAEVSHSQEVTLTKNGVQTQSGEVGTIEVTQEAKEEIGTGNGTTDASQKESTKTEEALPDKPIYREVRRNGITYIEKVGKETLQKESKEQEVQDEQLAARMQQQREIAEAQNRKAPGRSFLTPDDGEGIVDEYDKLAKSVKGYENLTVTKVTFEGNQHEKAEVLQDSLKMSAGTKFTTVQMQDDIRSLYETGWFYDIVPTFTRVPEGVQIVYHVAENPILTELEVEGNTKISSHDIIRAMGLKEGEVVNSRDVNVGARKVESLYAEQGYILAKVSDIRMLPDGHLILQVAEGVIEDYRVKGNTKTKDYVIIREMRMKKGDPFNAKLARRSMQKIYNLGFFEDVNIRLNPGQMPNTVSVEITVVEQSTGTFGIGAGYSDADGFLGMVSVGDKNFRGTGDSVNVRWEFGGDDETNTNFEVSYIKPWIDDKETTAGFTFYNMTNEYADYDRDGDEIARYYKKRIGEEIFFSRVTDNEFITNQITLKNRDDKYKGKVDGYDSNQYFEGVDEGRYLGEDVAAERRKKNFGTTRSITFARILDTRDNIYDPREGKRTMYSFEWANFGGDFRFEKYQADYRYYYRMGKDNVWALNLGAGYANGDMPLSQRFAVGGSEFLRGYRDDQFKGNSMLKGSLEFRYPIIKQVQGVTFTDAGYAWSKDYDETDFDLSDLKYTVGLGLRINSPLGPIRLDYGYRLDSSDRGGRFHFSFGGQF</sequence>
<evidence type="ECO:0000256" key="7">
    <source>
        <dbReference type="SAM" id="MobiDB-lite"/>
    </source>
</evidence>
<evidence type="ECO:0000256" key="3">
    <source>
        <dbReference type="ARBA" id="ARBA00022729"/>
    </source>
</evidence>
<evidence type="ECO:0000313" key="11">
    <source>
        <dbReference type="Proteomes" id="UP000754226"/>
    </source>
</evidence>
<dbReference type="PANTHER" id="PTHR12815:SF47">
    <property type="entry name" value="TRANSLOCATION AND ASSEMBLY MODULE SUBUNIT TAMA"/>
    <property type="match status" value="1"/>
</dbReference>
<keyword evidence="4" id="KW-0472">Membrane</keyword>
<feature type="signal peptide" evidence="8">
    <location>
        <begin position="1"/>
        <end position="26"/>
    </location>
</feature>
<dbReference type="Gene3D" id="3.10.20.310">
    <property type="entry name" value="membrane protein fhac"/>
    <property type="match status" value="3"/>
</dbReference>
<dbReference type="Pfam" id="PF01103">
    <property type="entry name" value="Omp85"/>
    <property type="match status" value="1"/>
</dbReference>
<keyword evidence="3 8" id="KW-0732">Signal</keyword>
<dbReference type="AlphaFoldDB" id="A0A943I4K9"/>
<evidence type="ECO:0000256" key="2">
    <source>
        <dbReference type="ARBA" id="ARBA00022692"/>
    </source>
</evidence>
<feature type="coiled-coil region" evidence="6">
    <location>
        <begin position="104"/>
        <end position="137"/>
    </location>
</feature>
<protein>
    <submittedName>
        <fullName evidence="10">BamA/TamA family outer membrane protein</fullName>
    </submittedName>
</protein>
<feature type="domain" description="POTRA" evidence="9">
    <location>
        <begin position="170"/>
        <end position="241"/>
    </location>
</feature>
<keyword evidence="2" id="KW-0812">Transmembrane</keyword>
<name>A0A943I4K9_9FIRM</name>
<evidence type="ECO:0000256" key="1">
    <source>
        <dbReference type="ARBA" id="ARBA00004370"/>
    </source>
</evidence>
<feature type="region of interest" description="Disordered" evidence="7">
    <location>
        <begin position="55"/>
        <end position="85"/>
    </location>
</feature>
<evidence type="ECO:0000259" key="9">
    <source>
        <dbReference type="PROSITE" id="PS51779"/>
    </source>
</evidence>
<dbReference type="GO" id="GO:0019867">
    <property type="term" value="C:outer membrane"/>
    <property type="evidence" value="ECO:0007669"/>
    <property type="project" value="InterPro"/>
</dbReference>
<evidence type="ECO:0000256" key="8">
    <source>
        <dbReference type="SAM" id="SignalP"/>
    </source>
</evidence>
<feature type="chain" id="PRO_5037071757" evidence="8">
    <location>
        <begin position="27"/>
        <end position="732"/>
    </location>
</feature>
<evidence type="ECO:0000256" key="4">
    <source>
        <dbReference type="ARBA" id="ARBA00023136"/>
    </source>
</evidence>
<keyword evidence="5" id="KW-0998">Cell outer membrane</keyword>
<dbReference type="InterPro" id="IPR010827">
    <property type="entry name" value="BamA/TamA_POTRA"/>
</dbReference>
<dbReference type="Pfam" id="PF07244">
    <property type="entry name" value="POTRA"/>
    <property type="match status" value="3"/>
</dbReference>
<comment type="subcellular location">
    <subcellularLocation>
        <location evidence="1">Membrane</location>
    </subcellularLocation>
</comment>
<reference evidence="10" key="1">
    <citation type="submission" date="2021-02" db="EMBL/GenBank/DDBJ databases">
        <title>Infant gut strain persistence is associated with maternal origin, phylogeny, and functional potential including surface adhesion and iron acquisition.</title>
        <authorList>
            <person name="Lou Y.C."/>
        </authorList>
    </citation>
    <scope>NUCLEOTIDE SEQUENCE</scope>
    <source>
        <strain evidence="10">L3_106_000M1_dasL3_106_000M1_concoct_15</strain>
    </source>
</reference>
<feature type="domain" description="POTRA" evidence="9">
    <location>
        <begin position="316"/>
        <end position="389"/>
    </location>
</feature>
<evidence type="ECO:0000256" key="5">
    <source>
        <dbReference type="ARBA" id="ARBA00023237"/>
    </source>
</evidence>
<organism evidence="10 11">
    <name type="scientific">Acidaminococcus intestini</name>
    <dbReference type="NCBI Taxonomy" id="187327"/>
    <lineage>
        <taxon>Bacteria</taxon>
        <taxon>Bacillati</taxon>
        <taxon>Bacillota</taxon>
        <taxon>Negativicutes</taxon>
        <taxon>Acidaminococcales</taxon>
        <taxon>Acidaminococcaceae</taxon>
        <taxon>Acidaminococcus</taxon>
    </lineage>
</organism>
<comment type="caution">
    <text evidence="10">The sequence shown here is derived from an EMBL/GenBank/DDBJ whole genome shotgun (WGS) entry which is preliminary data.</text>
</comment>
<evidence type="ECO:0000313" key="10">
    <source>
        <dbReference type="EMBL" id="MBS5518903.1"/>
    </source>
</evidence>
<accession>A0A943I4K9</accession>
<dbReference type="InterPro" id="IPR039910">
    <property type="entry name" value="D15-like"/>
</dbReference>